<reference evidence="2 3" key="1">
    <citation type="journal article" date="2015" name="Int. J. Syst. Evol. Microbiol.">
        <title>Sphingomonas hengshuiensis sp. nov., isolated from lake wetland.</title>
        <authorList>
            <person name="Wei S."/>
            <person name="Wang T."/>
            <person name="Liu H."/>
            <person name="Zhang C."/>
            <person name="Guo J."/>
            <person name="Wang Q."/>
            <person name="Liang K."/>
            <person name="Zhang Z."/>
        </authorList>
    </citation>
    <scope>NUCLEOTIDE SEQUENCE [LARGE SCALE GENOMIC DNA]</scope>
    <source>
        <strain evidence="2 3">WHSC-8</strain>
    </source>
</reference>
<dbReference type="KEGG" id="sphi:TS85_13760"/>
<gene>
    <name evidence="2" type="ORF">TS85_13760</name>
</gene>
<keyword evidence="3" id="KW-1185">Reference proteome</keyword>
<feature type="domain" description="Polysaccharide pyruvyl transferase" evidence="1">
    <location>
        <begin position="20"/>
        <end position="306"/>
    </location>
</feature>
<dbReference type="AlphaFoldDB" id="A0A7U4LFK0"/>
<evidence type="ECO:0000313" key="2">
    <source>
        <dbReference type="EMBL" id="AJP72609.1"/>
    </source>
</evidence>
<dbReference type="Proteomes" id="UP000032300">
    <property type="component" value="Chromosome"/>
</dbReference>
<dbReference type="Pfam" id="PF04230">
    <property type="entry name" value="PS_pyruv_trans"/>
    <property type="match status" value="1"/>
</dbReference>
<dbReference type="RefSeq" id="WP_044332882.1">
    <property type="nucleotide sequence ID" value="NZ_CP010836.1"/>
</dbReference>
<reference evidence="2 3" key="2">
    <citation type="submission" date="2015-02" db="EMBL/GenBank/DDBJ databases">
        <title>The complete genome of Sphingomonas hengshuiensis sp. WHSC-8 isolated from soil of Hengshui Lake.</title>
        <authorList>
            <person name="Wei S."/>
            <person name="Guo J."/>
            <person name="Su C."/>
            <person name="Wu R."/>
            <person name="Zhang Z."/>
            <person name="Liang K."/>
            <person name="Li H."/>
            <person name="Wang T."/>
            <person name="Liu H."/>
            <person name="Zhang C."/>
            <person name="Li Z."/>
            <person name="Wang Q."/>
            <person name="Meng J."/>
        </authorList>
    </citation>
    <scope>NUCLEOTIDE SEQUENCE [LARGE SCALE GENOMIC DNA]</scope>
    <source>
        <strain evidence="2 3">WHSC-8</strain>
    </source>
</reference>
<protein>
    <recommendedName>
        <fullName evidence="1">Polysaccharide pyruvyl transferase domain-containing protein</fullName>
    </recommendedName>
</protein>
<evidence type="ECO:0000259" key="1">
    <source>
        <dbReference type="Pfam" id="PF04230"/>
    </source>
</evidence>
<dbReference type="OrthoDB" id="1425928at2"/>
<name>A0A7U4LFK0_9SPHN</name>
<proteinExistence type="predicted"/>
<dbReference type="InterPro" id="IPR007345">
    <property type="entry name" value="Polysacch_pyruvyl_Trfase"/>
</dbReference>
<evidence type="ECO:0000313" key="3">
    <source>
        <dbReference type="Proteomes" id="UP000032300"/>
    </source>
</evidence>
<sequence length="374" mass="39781">MAPPPPAPAIALTGTFDVRNYGDLLFPLIAAWRLARHGIRVEAYSPVGTDTGWADTIAPRPIAALAEAWDRYAAFLIGGGNIIHLRSASLPDYPEAIDRWAYPGLWAGAARLGALTGRAVLWNAPGVPHRFSDEARAEIVAPALAESAYVSVRDRASRSYLKHRGVAVVPDTAVEIAAMWPRETLAGHWAALLARKRMAAGRYVAIHIKARAIDAGGEAGLAALLDGHAAATGRTPLLVAIGQCHGDHLVAQRVGAAMAAPHLLLDDPLGLKEIAAAIAGAEAYIGCSLHGYITAFAYGRPGRIVARPRLIKQDGFLAQIGREADLFERWAEALAPRPEQDSGESAAALAGLAPALDRHWRRIARETLGARERA</sequence>
<accession>A0A7U4LFK0</accession>
<organism evidence="2 3">
    <name type="scientific">Sphingomonas hengshuiensis</name>
    <dbReference type="NCBI Taxonomy" id="1609977"/>
    <lineage>
        <taxon>Bacteria</taxon>
        <taxon>Pseudomonadati</taxon>
        <taxon>Pseudomonadota</taxon>
        <taxon>Alphaproteobacteria</taxon>
        <taxon>Sphingomonadales</taxon>
        <taxon>Sphingomonadaceae</taxon>
        <taxon>Sphingomonas</taxon>
    </lineage>
</organism>
<dbReference type="EMBL" id="CP010836">
    <property type="protein sequence ID" value="AJP72609.1"/>
    <property type="molecule type" value="Genomic_DNA"/>
</dbReference>